<dbReference type="Proteomes" id="UP000634136">
    <property type="component" value="Unassembled WGS sequence"/>
</dbReference>
<organism evidence="2 3">
    <name type="scientific">Senna tora</name>
    <dbReference type="NCBI Taxonomy" id="362788"/>
    <lineage>
        <taxon>Eukaryota</taxon>
        <taxon>Viridiplantae</taxon>
        <taxon>Streptophyta</taxon>
        <taxon>Embryophyta</taxon>
        <taxon>Tracheophyta</taxon>
        <taxon>Spermatophyta</taxon>
        <taxon>Magnoliopsida</taxon>
        <taxon>eudicotyledons</taxon>
        <taxon>Gunneridae</taxon>
        <taxon>Pentapetalae</taxon>
        <taxon>rosids</taxon>
        <taxon>fabids</taxon>
        <taxon>Fabales</taxon>
        <taxon>Fabaceae</taxon>
        <taxon>Caesalpinioideae</taxon>
        <taxon>Cassia clade</taxon>
        <taxon>Senna</taxon>
    </lineage>
</organism>
<dbReference type="EMBL" id="JAAIUW010000013">
    <property type="protein sequence ID" value="KAF7804106.1"/>
    <property type="molecule type" value="Genomic_DNA"/>
</dbReference>
<dbReference type="AlphaFoldDB" id="A0A834SIA4"/>
<evidence type="ECO:0000313" key="3">
    <source>
        <dbReference type="Proteomes" id="UP000634136"/>
    </source>
</evidence>
<reference evidence="2" key="1">
    <citation type="submission" date="2020-09" db="EMBL/GenBank/DDBJ databases">
        <title>Genome-Enabled Discovery of Anthraquinone Biosynthesis in Senna tora.</title>
        <authorList>
            <person name="Kang S.-H."/>
            <person name="Pandey R.P."/>
            <person name="Lee C.-M."/>
            <person name="Sim J.-S."/>
            <person name="Jeong J.-T."/>
            <person name="Choi B.-S."/>
            <person name="Jung M."/>
            <person name="Ginzburg D."/>
            <person name="Zhao K."/>
            <person name="Won S.Y."/>
            <person name="Oh T.-J."/>
            <person name="Yu Y."/>
            <person name="Kim N.-H."/>
            <person name="Lee O.R."/>
            <person name="Lee T.-H."/>
            <person name="Bashyal P."/>
            <person name="Kim T.-S."/>
            <person name="Lee W.-H."/>
            <person name="Kawkins C."/>
            <person name="Kim C.-K."/>
            <person name="Kim J.S."/>
            <person name="Ahn B.O."/>
            <person name="Rhee S.Y."/>
            <person name="Sohng J.K."/>
        </authorList>
    </citation>
    <scope>NUCLEOTIDE SEQUENCE</scope>
    <source>
        <tissue evidence="2">Leaf</tissue>
    </source>
</reference>
<evidence type="ECO:0000256" key="1">
    <source>
        <dbReference type="SAM" id="Phobius"/>
    </source>
</evidence>
<protein>
    <submittedName>
        <fullName evidence="2">Uncharacterized protein</fullName>
    </submittedName>
</protein>
<proteinExistence type="predicted"/>
<comment type="caution">
    <text evidence="2">The sequence shown here is derived from an EMBL/GenBank/DDBJ whole genome shotgun (WGS) entry which is preliminary data.</text>
</comment>
<keyword evidence="1" id="KW-1133">Transmembrane helix</keyword>
<name>A0A834SIA4_9FABA</name>
<keyword evidence="3" id="KW-1185">Reference proteome</keyword>
<evidence type="ECO:0000313" key="2">
    <source>
        <dbReference type="EMBL" id="KAF7804106.1"/>
    </source>
</evidence>
<keyword evidence="1" id="KW-0472">Membrane</keyword>
<feature type="transmembrane region" description="Helical" evidence="1">
    <location>
        <begin position="78"/>
        <end position="98"/>
    </location>
</feature>
<sequence>MAQTMTKTMQPHYTAFGYPLSSPTVMKFVIMVGFLIAIFQVSSLIVTGFEAYSVNQLGFILRLSNLLSLGVIGVERSFAGVCFFIVFAFTIFCQCHYIRHINIYSKILQVEHSYLAVSGKAARRGFLRILMVVEAPYWEVASSFD</sequence>
<gene>
    <name evidence="2" type="ORF">G2W53_043217</name>
</gene>
<keyword evidence="1" id="KW-0812">Transmembrane</keyword>
<accession>A0A834SIA4</accession>
<feature type="transmembrane region" description="Helical" evidence="1">
    <location>
        <begin position="28"/>
        <end position="47"/>
    </location>
</feature>